<dbReference type="Pfam" id="PF17863">
    <property type="entry name" value="AAA_lid_2"/>
    <property type="match status" value="1"/>
</dbReference>
<dbReference type="InterPro" id="IPR011703">
    <property type="entry name" value="ATPase_AAA-3"/>
</dbReference>
<evidence type="ECO:0000256" key="2">
    <source>
        <dbReference type="ARBA" id="ARBA00022840"/>
    </source>
</evidence>
<dbReference type="Gene3D" id="1.10.8.80">
    <property type="entry name" value="Magnesium chelatase subunit I, C-Terminal domain"/>
    <property type="match status" value="1"/>
</dbReference>
<dbReference type="FunFam" id="3.40.50.300:FF:000640">
    <property type="entry name" value="MoxR family ATPase"/>
    <property type="match status" value="1"/>
</dbReference>
<feature type="domain" description="ATPase AAA-3" evidence="4">
    <location>
        <begin position="39"/>
        <end position="170"/>
    </location>
</feature>
<proteinExistence type="inferred from homology"/>
<dbReference type="KEGG" id="asem:NNL22_16675"/>
<evidence type="ECO:0000313" key="7">
    <source>
        <dbReference type="Proteomes" id="UP001164472"/>
    </source>
</evidence>
<reference evidence="6" key="1">
    <citation type="submission" date="2022-07" db="EMBL/GenBank/DDBJ databases">
        <title>Alkalimarinus sp. nov., isolated from gut of a Alitta virens.</title>
        <authorList>
            <person name="Yang A.I."/>
            <person name="Shin N.-R."/>
        </authorList>
    </citation>
    <scope>NUCLEOTIDE SEQUENCE</scope>
    <source>
        <strain evidence="6">FA028</strain>
    </source>
</reference>
<dbReference type="PANTHER" id="PTHR42759">
    <property type="entry name" value="MOXR FAMILY PROTEIN"/>
    <property type="match status" value="1"/>
</dbReference>
<evidence type="ECO:0000313" key="6">
    <source>
        <dbReference type="EMBL" id="UZW74633.1"/>
    </source>
</evidence>
<evidence type="ECO:0000259" key="5">
    <source>
        <dbReference type="Pfam" id="PF17863"/>
    </source>
</evidence>
<dbReference type="GO" id="GO:0005524">
    <property type="term" value="F:ATP binding"/>
    <property type="evidence" value="ECO:0007669"/>
    <property type="project" value="UniProtKB-KW"/>
</dbReference>
<evidence type="ECO:0000256" key="3">
    <source>
        <dbReference type="ARBA" id="ARBA00061607"/>
    </source>
</evidence>
<dbReference type="AlphaFoldDB" id="A0A9E8KNR1"/>
<dbReference type="InterPro" id="IPR027417">
    <property type="entry name" value="P-loop_NTPase"/>
</dbReference>
<dbReference type="SUPFAM" id="SSF52540">
    <property type="entry name" value="P-loop containing nucleoside triphosphate hydrolases"/>
    <property type="match status" value="1"/>
</dbReference>
<dbReference type="InterPro" id="IPR050764">
    <property type="entry name" value="CbbQ/NirQ/NorQ/GpvN"/>
</dbReference>
<keyword evidence="7" id="KW-1185">Reference proteome</keyword>
<keyword evidence="1" id="KW-0547">Nucleotide-binding</keyword>
<evidence type="ECO:0000256" key="1">
    <source>
        <dbReference type="ARBA" id="ARBA00022741"/>
    </source>
</evidence>
<dbReference type="Pfam" id="PF07726">
    <property type="entry name" value="AAA_3"/>
    <property type="match status" value="1"/>
</dbReference>
<accession>A0A9E8KNR1</accession>
<sequence>MTQSLAEIKKLQNAMEAAVIGQADVVEKIIISLLCNGNLLLEGLPGTAKTRSIKTLASVMEAELSRIQFTPDLLPSDVTGTEIYHSDGGAEQLTFQQGPIFANLVLADEINRAPAKVQSALLEAMEERQVTVAGKTYPLPPLFMVLATQNPIEQEGTYPLPEAQMDRFLMKVDIDYPDDTAELGIIRLMRNEEQVSSHAEPLKISQNHIFSAREEIHKLHVSENIEQYMVALVMATRHPDRYPESSLSQWISVGSSPRATINLDKASRAHAWLQGKDFVDPDDVRSVAPAVLRHRLILSYEAAAEGVTSDQVIEEIIRQVAVA</sequence>
<dbReference type="EMBL" id="CP101527">
    <property type="protein sequence ID" value="UZW74633.1"/>
    <property type="molecule type" value="Genomic_DNA"/>
</dbReference>
<gene>
    <name evidence="6" type="ORF">NNL22_16675</name>
</gene>
<dbReference type="InterPro" id="IPR041628">
    <property type="entry name" value="ChlI/MoxR_AAA_lid"/>
</dbReference>
<protein>
    <submittedName>
        <fullName evidence="6">MoxR family ATPase</fullName>
    </submittedName>
</protein>
<dbReference type="Gene3D" id="3.40.50.300">
    <property type="entry name" value="P-loop containing nucleotide triphosphate hydrolases"/>
    <property type="match status" value="1"/>
</dbReference>
<name>A0A9E8KNR1_9ALTE</name>
<comment type="similarity">
    <text evidence="3">Belongs to the MoxR family.</text>
</comment>
<keyword evidence="2" id="KW-0067">ATP-binding</keyword>
<organism evidence="6 7">
    <name type="scientific">Alkalimarinus sediminis</name>
    <dbReference type="NCBI Taxonomy" id="1632866"/>
    <lineage>
        <taxon>Bacteria</taxon>
        <taxon>Pseudomonadati</taxon>
        <taxon>Pseudomonadota</taxon>
        <taxon>Gammaproteobacteria</taxon>
        <taxon>Alteromonadales</taxon>
        <taxon>Alteromonadaceae</taxon>
        <taxon>Alkalimarinus</taxon>
    </lineage>
</organism>
<dbReference type="PANTHER" id="PTHR42759:SF1">
    <property type="entry name" value="MAGNESIUM-CHELATASE SUBUNIT CHLD"/>
    <property type="match status" value="1"/>
</dbReference>
<dbReference type="GO" id="GO:0016887">
    <property type="term" value="F:ATP hydrolysis activity"/>
    <property type="evidence" value="ECO:0007669"/>
    <property type="project" value="InterPro"/>
</dbReference>
<dbReference type="RefSeq" id="WP_251810060.1">
    <property type="nucleotide sequence ID" value="NZ_CP101527.1"/>
</dbReference>
<dbReference type="PIRSF" id="PIRSF002849">
    <property type="entry name" value="AAA_ATPase_chaperone_MoxR_prd"/>
    <property type="match status" value="1"/>
</dbReference>
<dbReference type="Proteomes" id="UP001164472">
    <property type="component" value="Chromosome"/>
</dbReference>
<feature type="domain" description="ChlI/MoxR AAA lid" evidence="5">
    <location>
        <begin position="251"/>
        <end position="316"/>
    </location>
</feature>
<evidence type="ECO:0000259" key="4">
    <source>
        <dbReference type="Pfam" id="PF07726"/>
    </source>
</evidence>